<reference evidence="1" key="2">
    <citation type="journal article" date="2021" name="Data Brief">
        <title>Draft genome sequence data of the facultative, thermophilic, xylanolytic bacterium Paenibacillus sp. strain DA-C8.</title>
        <authorList>
            <person name="Chhe C."/>
            <person name="Uke A."/>
            <person name="Baramee S."/>
            <person name="Ungkulpasvich U."/>
            <person name="Tachaapaikoon C."/>
            <person name="Pason P."/>
            <person name="Waeonukul R."/>
            <person name="Ratanakhanokchai K."/>
            <person name="Kosugi A."/>
        </authorList>
    </citation>
    <scope>NUCLEOTIDE SEQUENCE</scope>
    <source>
        <strain evidence="1">DA-C8</strain>
    </source>
</reference>
<sequence length="87" mass="10194">MQNTGEALGEIMIINVDREPKYSLYYIGAVILDELKINGKMMPIEQLFENIRAKIDKNLHVDFLYYALDWLFLVSLIKLDEDRIVLC</sequence>
<dbReference type="EMBL" id="BMAQ01000013">
    <property type="protein sequence ID" value="GFR38221.1"/>
    <property type="molecule type" value="Genomic_DNA"/>
</dbReference>
<evidence type="ECO:0000313" key="1">
    <source>
        <dbReference type="EMBL" id="GFR38221.1"/>
    </source>
</evidence>
<accession>A0A916QGS8</accession>
<proteinExistence type="predicted"/>
<gene>
    <name evidence="1" type="ORF">PRECH8_15170</name>
</gene>
<keyword evidence="2" id="KW-1185">Reference proteome</keyword>
<organism evidence="1 2">
    <name type="scientific">Insulibacter thermoxylanivorax</name>
    <dbReference type="NCBI Taxonomy" id="2749268"/>
    <lineage>
        <taxon>Bacteria</taxon>
        <taxon>Bacillati</taxon>
        <taxon>Bacillota</taxon>
        <taxon>Bacilli</taxon>
        <taxon>Bacillales</taxon>
        <taxon>Paenibacillaceae</taxon>
        <taxon>Insulibacter</taxon>
    </lineage>
</organism>
<protein>
    <submittedName>
        <fullName evidence="1">Uncharacterized protein</fullName>
    </submittedName>
</protein>
<dbReference type="Proteomes" id="UP000654993">
    <property type="component" value="Unassembled WGS sequence"/>
</dbReference>
<dbReference type="Pfam" id="PF20293">
    <property type="entry name" value="MC6"/>
    <property type="match status" value="1"/>
</dbReference>
<comment type="caution">
    <text evidence="1">The sequence shown here is derived from an EMBL/GenBank/DDBJ whole genome shotgun (WGS) entry which is preliminary data.</text>
</comment>
<dbReference type="AlphaFoldDB" id="A0A916QGS8"/>
<evidence type="ECO:0000313" key="2">
    <source>
        <dbReference type="Proteomes" id="UP000654993"/>
    </source>
</evidence>
<name>A0A916QGS8_9BACL</name>
<dbReference type="RefSeq" id="WP_371871185.1">
    <property type="nucleotide sequence ID" value="NZ_BMAQ01000013.1"/>
</dbReference>
<reference evidence="1" key="1">
    <citation type="submission" date="2020-08" db="EMBL/GenBank/DDBJ databases">
        <authorList>
            <person name="Uke A."/>
            <person name="Chhe C."/>
            <person name="Baramee S."/>
            <person name="Kosugi A."/>
        </authorList>
    </citation>
    <scope>NUCLEOTIDE SEQUENCE</scope>
    <source>
        <strain evidence="1">DA-C8</strain>
    </source>
</reference>
<dbReference type="InterPro" id="IPR046897">
    <property type="entry name" value="ABC-3C_MC6"/>
</dbReference>